<dbReference type="Proteomes" id="UP000727490">
    <property type="component" value="Unassembled WGS sequence"/>
</dbReference>
<evidence type="ECO:0000313" key="3">
    <source>
        <dbReference type="Proteomes" id="UP000727490"/>
    </source>
</evidence>
<sequence>MKLTKDQIEQLKKLISYKGYPEIDVQYEILDHVACKVEELMENNPELSIPDAFQKVHASFGIFGFSDLEESYKKMIEKRLLGYFWTELKSSVFSLNIISPILLTFCYFQSAYVIEKNFSFGEGSALMIGFLFLVIVVLWWYYAFSKDFKKYKNYASWRGNQGILMFTYIPLQFMIQGYRYFGNFNLLEPFTLSLWQIFAVIFVFGGMMILSVLPAVFRKSLEDTKKLEAVYETA</sequence>
<feature type="transmembrane region" description="Helical" evidence="1">
    <location>
        <begin position="163"/>
        <end position="181"/>
    </location>
</feature>
<accession>A0A951IZT7</accession>
<comment type="caution">
    <text evidence="2">The sequence shown here is derived from an EMBL/GenBank/DDBJ whole genome shotgun (WGS) entry which is preliminary data.</text>
</comment>
<dbReference type="RefSeq" id="WP_219293380.1">
    <property type="nucleotide sequence ID" value="NZ_RPHB01000010.1"/>
</dbReference>
<protein>
    <submittedName>
        <fullName evidence="2">Uncharacterized protein</fullName>
    </submittedName>
</protein>
<keyword evidence="1" id="KW-0812">Transmembrane</keyword>
<keyword evidence="1" id="KW-1133">Transmembrane helix</keyword>
<feature type="transmembrane region" description="Helical" evidence="1">
    <location>
        <begin position="92"/>
        <end position="112"/>
    </location>
</feature>
<name>A0A951IZT7_9BACT</name>
<reference evidence="2 3" key="1">
    <citation type="journal article" date="2020" name="Syst. Appl. Microbiol.">
        <title>Arthrospiribacter ruber gen. nov., sp. nov., a novel bacterium isolated from Arthrospira cultures.</title>
        <authorList>
            <person name="Waleron M."/>
            <person name="Misztak A."/>
            <person name="Waleron M.M."/>
            <person name="Furmaniak M."/>
            <person name="Mrozik A."/>
            <person name="Waleron K."/>
        </authorList>
    </citation>
    <scope>NUCLEOTIDE SEQUENCE [LARGE SCALE GENOMIC DNA]</scope>
    <source>
        <strain evidence="2 3">DPMB0001</strain>
    </source>
</reference>
<keyword evidence="1" id="KW-0472">Membrane</keyword>
<evidence type="ECO:0000256" key="1">
    <source>
        <dbReference type="SAM" id="Phobius"/>
    </source>
</evidence>
<dbReference type="AlphaFoldDB" id="A0A951IZT7"/>
<feature type="transmembrane region" description="Helical" evidence="1">
    <location>
        <begin position="124"/>
        <end position="142"/>
    </location>
</feature>
<keyword evidence="3" id="KW-1185">Reference proteome</keyword>
<evidence type="ECO:0000313" key="2">
    <source>
        <dbReference type="EMBL" id="MBW3469933.1"/>
    </source>
</evidence>
<feature type="transmembrane region" description="Helical" evidence="1">
    <location>
        <begin position="193"/>
        <end position="217"/>
    </location>
</feature>
<organism evidence="2 3">
    <name type="scientific">Arthrospiribacter ruber</name>
    <dbReference type="NCBI Taxonomy" id="2487934"/>
    <lineage>
        <taxon>Bacteria</taxon>
        <taxon>Pseudomonadati</taxon>
        <taxon>Bacteroidota</taxon>
        <taxon>Cytophagia</taxon>
        <taxon>Cytophagales</taxon>
        <taxon>Cyclobacteriaceae</taxon>
        <taxon>Arthrospiribacter</taxon>
    </lineage>
</organism>
<proteinExistence type="predicted"/>
<gene>
    <name evidence="2" type="ORF">EGN73_19235</name>
</gene>
<dbReference type="EMBL" id="RPHB01000010">
    <property type="protein sequence ID" value="MBW3469933.1"/>
    <property type="molecule type" value="Genomic_DNA"/>
</dbReference>